<organism evidence="2 3">
    <name type="scientific">Chaetoceros tenuissimus</name>
    <dbReference type="NCBI Taxonomy" id="426638"/>
    <lineage>
        <taxon>Eukaryota</taxon>
        <taxon>Sar</taxon>
        <taxon>Stramenopiles</taxon>
        <taxon>Ochrophyta</taxon>
        <taxon>Bacillariophyta</taxon>
        <taxon>Coscinodiscophyceae</taxon>
        <taxon>Chaetocerotophycidae</taxon>
        <taxon>Chaetocerotales</taxon>
        <taxon>Chaetocerotaceae</taxon>
        <taxon>Chaetoceros</taxon>
    </lineage>
</organism>
<gene>
    <name evidence="2" type="ORF">CTEN210_02000</name>
</gene>
<protein>
    <submittedName>
        <fullName evidence="2">Uncharacterized protein</fullName>
    </submittedName>
</protein>
<keyword evidence="1" id="KW-0472">Membrane</keyword>
<keyword evidence="1" id="KW-0812">Transmembrane</keyword>
<name>A0AAD3H088_9STRA</name>
<evidence type="ECO:0000313" key="3">
    <source>
        <dbReference type="Proteomes" id="UP001054902"/>
    </source>
</evidence>
<reference evidence="2 3" key="1">
    <citation type="journal article" date="2021" name="Sci. Rep.">
        <title>The genome of the diatom Chaetoceros tenuissimus carries an ancient integrated fragment of an extant virus.</title>
        <authorList>
            <person name="Hongo Y."/>
            <person name="Kimura K."/>
            <person name="Takaki Y."/>
            <person name="Yoshida Y."/>
            <person name="Baba S."/>
            <person name="Kobayashi G."/>
            <person name="Nagasaki K."/>
            <person name="Hano T."/>
            <person name="Tomaru Y."/>
        </authorList>
    </citation>
    <scope>NUCLEOTIDE SEQUENCE [LARGE SCALE GENOMIC DNA]</scope>
    <source>
        <strain evidence="2 3">NIES-3715</strain>
    </source>
</reference>
<evidence type="ECO:0000256" key="1">
    <source>
        <dbReference type="SAM" id="Phobius"/>
    </source>
</evidence>
<proteinExistence type="predicted"/>
<dbReference type="EMBL" id="BLLK01000020">
    <property type="protein sequence ID" value="GFH45526.1"/>
    <property type="molecule type" value="Genomic_DNA"/>
</dbReference>
<dbReference type="Proteomes" id="UP001054902">
    <property type="component" value="Unassembled WGS sequence"/>
</dbReference>
<sequence>MAEESNSVRDTLEWISLFMEVFQAVGTVAIALAGFAFSHQEKKAAEYNNRRALVKEAVEQIDMDYAISVFQDRVFQEYTIGEGDYGVMFSTKIKFPGLAWQRKCRSRLMIFLETIRPCARILGGENGKLAIEGDSDPILFKFRLSIKAIGDFWSPQFGLISACNDEHRNYIRDAYGGSEEWSILCKAIEIIGMKGRLSGPWDNSDAFETNA</sequence>
<keyword evidence="1" id="KW-1133">Transmembrane helix</keyword>
<accession>A0AAD3H088</accession>
<feature type="transmembrane region" description="Helical" evidence="1">
    <location>
        <begin position="14"/>
        <end position="37"/>
    </location>
</feature>
<evidence type="ECO:0000313" key="2">
    <source>
        <dbReference type="EMBL" id="GFH45526.1"/>
    </source>
</evidence>
<keyword evidence="3" id="KW-1185">Reference proteome</keyword>
<comment type="caution">
    <text evidence="2">The sequence shown here is derived from an EMBL/GenBank/DDBJ whole genome shotgun (WGS) entry which is preliminary data.</text>
</comment>
<dbReference type="AlphaFoldDB" id="A0AAD3H088"/>